<protein>
    <submittedName>
        <fullName evidence="1">Protein N-lysine methyltransferase METTL21A</fullName>
    </submittedName>
</protein>
<dbReference type="EMBL" id="JAFIQS020000007">
    <property type="protein sequence ID" value="KAH9479686.1"/>
    <property type="molecule type" value="Genomic_DNA"/>
</dbReference>
<gene>
    <name evidence="1" type="ORF">JR316_0008281</name>
</gene>
<name>A0ACB8GVT1_PSICU</name>
<organism evidence="1 2">
    <name type="scientific">Psilocybe cubensis</name>
    <name type="common">Psychedelic mushroom</name>
    <name type="synonym">Stropharia cubensis</name>
    <dbReference type="NCBI Taxonomy" id="181762"/>
    <lineage>
        <taxon>Eukaryota</taxon>
        <taxon>Fungi</taxon>
        <taxon>Dikarya</taxon>
        <taxon>Basidiomycota</taxon>
        <taxon>Agaricomycotina</taxon>
        <taxon>Agaricomycetes</taxon>
        <taxon>Agaricomycetidae</taxon>
        <taxon>Agaricales</taxon>
        <taxon>Agaricineae</taxon>
        <taxon>Strophariaceae</taxon>
        <taxon>Psilocybe</taxon>
    </lineage>
</organism>
<keyword evidence="2" id="KW-1185">Reference proteome</keyword>
<sequence>MDHKHTDYDLTLKGPIRLTSDSVQVTDADEEIFILYSELQIGGAASTDFRGLGYLDSRKDILEIKFELKGVSEAPSTTPTKKSKLRKAPKEAKTTVEIELMQDKTALRSRKGDTGSVLWKARSANPRHFLCDRAQTQPYSIDFAQLILEQYHSCASNSLFNRDVLGSQNVLELGAGTGLLSIALSPLVKRYTATDIGPLIHLIEKNVSLNFSGWPNIPAGSGSNVSVEELDWIAVESSSPTQRRKIYNTVNNPVDLLLVVDCIYHPSLIPPFLATVDYLSTPGRTAVLIVSELRAEDVMREFLDKWLCMPGWEIWRIPNEEIGKHYAIFLGWKN</sequence>
<keyword evidence="1" id="KW-0489">Methyltransferase</keyword>
<dbReference type="Proteomes" id="UP000664032">
    <property type="component" value="Unassembled WGS sequence"/>
</dbReference>
<accession>A0ACB8GVT1</accession>
<proteinExistence type="predicted"/>
<reference evidence="1" key="1">
    <citation type="submission" date="2021-10" db="EMBL/GenBank/DDBJ databases">
        <title>Psilocybe cubensis genome.</title>
        <authorList>
            <person name="Mckernan K.J."/>
            <person name="Crawford S."/>
            <person name="Trippe A."/>
            <person name="Kane L.T."/>
            <person name="Mclaughlin S."/>
        </authorList>
    </citation>
    <scope>NUCLEOTIDE SEQUENCE</scope>
    <source>
        <strain evidence="1">MGC-MH-2018</strain>
    </source>
</reference>
<comment type="caution">
    <text evidence="1">The sequence shown here is derived from an EMBL/GenBank/DDBJ whole genome shotgun (WGS) entry which is preliminary data.</text>
</comment>
<keyword evidence="1" id="KW-0808">Transferase</keyword>
<evidence type="ECO:0000313" key="2">
    <source>
        <dbReference type="Proteomes" id="UP000664032"/>
    </source>
</evidence>
<evidence type="ECO:0000313" key="1">
    <source>
        <dbReference type="EMBL" id="KAH9479686.1"/>
    </source>
</evidence>